<dbReference type="KEGG" id="reh:H16_B1135"/>
<evidence type="ECO:0000256" key="1">
    <source>
        <dbReference type="SAM" id="SignalP"/>
    </source>
</evidence>
<protein>
    <recommendedName>
        <fullName evidence="4">DUF3304 domain-containing protein</fullName>
    </recommendedName>
</protein>
<dbReference type="AlphaFoldDB" id="Q0K248"/>
<dbReference type="Proteomes" id="UP000008210">
    <property type="component" value="Chromosome 2"/>
</dbReference>
<evidence type="ECO:0000313" key="2">
    <source>
        <dbReference type="EMBL" id="CAJ95926.1"/>
    </source>
</evidence>
<keyword evidence="3" id="KW-1185">Reference proteome</keyword>
<dbReference type="STRING" id="381666.H16_B1135"/>
<feature type="chain" id="PRO_5004174676" description="DUF3304 domain-containing protein" evidence="1">
    <location>
        <begin position="29"/>
        <end position="218"/>
    </location>
</feature>
<dbReference type="HOGENOM" id="CLU_093079_0_0_4"/>
<sequence>MRTSSLMRKRLPSWFAALVLLGALGALSACSGESRTDLAEKATAGIEKEHLSADTAGGAAKEEIYGGGVRGLNYSSDAIYSFSVTGPRGMNGGGANMGPAYKEGPGEAGEKCCIGIPKFWKPNTQLKIKWERDRKPFDYKDRSGLAVLTATVTVPEYGPDTYGFWAIFLPGDRVKVMVMDGNANGHNSVRTKPTEDDPFVVQGVRDEALTQQALKRFQ</sequence>
<organism evidence="2 3">
    <name type="scientific">Cupriavidus necator (strain ATCC 17699 / DSM 428 / KCTC 22496 / NCIMB 10442 / H16 / Stanier 337)</name>
    <name type="common">Ralstonia eutropha</name>
    <dbReference type="NCBI Taxonomy" id="381666"/>
    <lineage>
        <taxon>Bacteria</taxon>
        <taxon>Pseudomonadati</taxon>
        <taxon>Pseudomonadota</taxon>
        <taxon>Betaproteobacteria</taxon>
        <taxon>Burkholderiales</taxon>
        <taxon>Burkholderiaceae</taxon>
        <taxon>Cupriavidus</taxon>
    </lineage>
</organism>
<dbReference type="Pfam" id="PF11745">
    <property type="entry name" value="DUF3304"/>
    <property type="match status" value="1"/>
</dbReference>
<evidence type="ECO:0000313" key="3">
    <source>
        <dbReference type="Proteomes" id="UP000008210"/>
    </source>
</evidence>
<proteinExistence type="predicted"/>
<dbReference type="PROSITE" id="PS51257">
    <property type="entry name" value="PROKAR_LIPOPROTEIN"/>
    <property type="match status" value="1"/>
</dbReference>
<reference evidence="2 3" key="1">
    <citation type="journal article" date="2006" name="Nat. Biotechnol.">
        <title>Genome sequence of the bioplastic-producing 'Knallgas' bacterium Ralstonia eutropha H16.</title>
        <authorList>
            <person name="Pohlmann A."/>
            <person name="Fricke W.F."/>
            <person name="Reinecke F."/>
            <person name="Kusian B."/>
            <person name="Liesegang H."/>
            <person name="Cramm R."/>
            <person name="Eitinger T."/>
            <person name="Ewering C."/>
            <person name="Potter M."/>
            <person name="Schwartz E."/>
            <person name="Strittmatter A."/>
            <person name="Voss I."/>
            <person name="Gottschalk G."/>
            <person name="Steinbuechel A."/>
            <person name="Friedrich B."/>
            <person name="Bowien B."/>
        </authorList>
    </citation>
    <scope>NUCLEOTIDE SEQUENCE [LARGE SCALE GENOMIC DNA]</scope>
    <source>
        <strain evidence="3">ATCC 17699 / DSM 428 / KCTC 22496 / NCIMB 10442 / H16 / Stanier 337</strain>
    </source>
</reference>
<dbReference type="OrthoDB" id="6009796at2"/>
<accession>Q0K248</accession>
<feature type="signal peptide" evidence="1">
    <location>
        <begin position="1"/>
        <end position="28"/>
    </location>
</feature>
<dbReference type="EMBL" id="AM260480">
    <property type="protein sequence ID" value="CAJ95926.1"/>
    <property type="molecule type" value="Genomic_DNA"/>
</dbReference>
<keyword evidence="1" id="KW-0732">Signal</keyword>
<evidence type="ECO:0008006" key="4">
    <source>
        <dbReference type="Google" id="ProtNLM"/>
    </source>
</evidence>
<name>Q0K248_CUPNH</name>
<dbReference type="RefSeq" id="WP_011617034.1">
    <property type="nucleotide sequence ID" value="NC_008314.1"/>
</dbReference>
<gene>
    <name evidence="2" type="ordered locus">H16_B1135</name>
</gene>
<dbReference type="InterPro" id="IPR021733">
    <property type="entry name" value="DUF3304"/>
</dbReference>
<dbReference type="eggNOG" id="ENOG503167X">
    <property type="taxonomic scope" value="Bacteria"/>
</dbReference>